<feature type="signal peptide" evidence="2">
    <location>
        <begin position="1"/>
        <end position="21"/>
    </location>
</feature>
<organism evidence="3 4">
    <name type="scientific">Neorhodopirellula lusitana</name>
    <dbReference type="NCBI Taxonomy" id="445327"/>
    <lineage>
        <taxon>Bacteria</taxon>
        <taxon>Pseudomonadati</taxon>
        <taxon>Planctomycetota</taxon>
        <taxon>Planctomycetia</taxon>
        <taxon>Pirellulales</taxon>
        <taxon>Pirellulaceae</taxon>
        <taxon>Neorhodopirellula</taxon>
    </lineage>
</organism>
<dbReference type="PROSITE" id="PS51257">
    <property type="entry name" value="PROKAR_LIPOPROTEIN"/>
    <property type="match status" value="1"/>
</dbReference>
<evidence type="ECO:0008006" key="5">
    <source>
        <dbReference type="Google" id="ProtNLM"/>
    </source>
</evidence>
<keyword evidence="2" id="KW-0732">Signal</keyword>
<evidence type="ECO:0000256" key="1">
    <source>
        <dbReference type="SAM" id="MobiDB-lite"/>
    </source>
</evidence>
<comment type="caution">
    <text evidence="3">The sequence shown here is derived from an EMBL/GenBank/DDBJ whole genome shotgun (WGS) entry which is preliminary data.</text>
</comment>
<evidence type="ECO:0000256" key="2">
    <source>
        <dbReference type="SAM" id="SignalP"/>
    </source>
</evidence>
<evidence type="ECO:0000313" key="3">
    <source>
        <dbReference type="EMBL" id="SMP50369.1"/>
    </source>
</evidence>
<gene>
    <name evidence="3" type="ORF">SAMN06265222_10382</name>
</gene>
<proteinExistence type="predicted"/>
<feature type="region of interest" description="Disordered" evidence="1">
    <location>
        <begin position="34"/>
        <end position="60"/>
    </location>
</feature>
<protein>
    <recommendedName>
        <fullName evidence="5">Secreted protein</fullName>
    </recommendedName>
</protein>
<accession>A0ABY1PY46</accession>
<sequence>MKLKNRLLSLFGLLLVAVVFTGCGSGEPTVVVHPSEEVEDDPSFKAAAENPDEYAEMGKS</sequence>
<dbReference type="Proteomes" id="UP001158067">
    <property type="component" value="Unassembled WGS sequence"/>
</dbReference>
<reference evidence="3 4" key="1">
    <citation type="submission" date="2017-05" db="EMBL/GenBank/DDBJ databases">
        <authorList>
            <person name="Varghese N."/>
            <person name="Submissions S."/>
        </authorList>
    </citation>
    <scope>NUCLEOTIDE SEQUENCE [LARGE SCALE GENOMIC DNA]</scope>
    <source>
        <strain evidence="3 4">DSM 25457</strain>
    </source>
</reference>
<evidence type="ECO:0000313" key="4">
    <source>
        <dbReference type="Proteomes" id="UP001158067"/>
    </source>
</evidence>
<feature type="chain" id="PRO_5046760253" description="Secreted protein" evidence="2">
    <location>
        <begin position="22"/>
        <end position="60"/>
    </location>
</feature>
<dbReference type="EMBL" id="FXUG01000003">
    <property type="protein sequence ID" value="SMP50369.1"/>
    <property type="molecule type" value="Genomic_DNA"/>
</dbReference>
<keyword evidence="4" id="KW-1185">Reference proteome</keyword>
<feature type="compositionally biased region" description="Acidic residues" evidence="1">
    <location>
        <begin position="50"/>
        <end position="60"/>
    </location>
</feature>
<name>A0ABY1PY46_9BACT</name>